<feature type="compositionally biased region" description="Basic and acidic residues" evidence="1">
    <location>
        <begin position="272"/>
        <end position="283"/>
    </location>
</feature>
<evidence type="ECO:0000313" key="2">
    <source>
        <dbReference type="EMBL" id="KAL2795677.1"/>
    </source>
</evidence>
<evidence type="ECO:0000256" key="1">
    <source>
        <dbReference type="SAM" id="MobiDB-lite"/>
    </source>
</evidence>
<dbReference type="EMBL" id="JBFTWV010000033">
    <property type="protein sequence ID" value="KAL2795677.1"/>
    <property type="molecule type" value="Genomic_DNA"/>
</dbReference>
<reference evidence="2 3" key="1">
    <citation type="submission" date="2024-07" db="EMBL/GenBank/DDBJ databases">
        <title>Section-level genome sequencing and comparative genomics of Aspergillus sections Usti and Cavernicolus.</title>
        <authorList>
            <consortium name="Lawrence Berkeley National Laboratory"/>
            <person name="Nybo J.L."/>
            <person name="Vesth T.C."/>
            <person name="Theobald S."/>
            <person name="Frisvad J.C."/>
            <person name="Larsen T.O."/>
            <person name="Kjaerboelling I."/>
            <person name="Rothschild-Mancinelli K."/>
            <person name="Lyhne E.K."/>
            <person name="Kogle M.E."/>
            <person name="Barry K."/>
            <person name="Clum A."/>
            <person name="Na H."/>
            <person name="Ledsgaard L."/>
            <person name="Lin J."/>
            <person name="Lipzen A."/>
            <person name="Kuo A."/>
            <person name="Riley R."/>
            <person name="Mondo S."/>
            <person name="Labutti K."/>
            <person name="Haridas S."/>
            <person name="Pangalinan J."/>
            <person name="Salamov A.A."/>
            <person name="Simmons B.A."/>
            <person name="Magnuson J.K."/>
            <person name="Chen J."/>
            <person name="Drula E."/>
            <person name="Henrissat B."/>
            <person name="Wiebenga A."/>
            <person name="Lubbers R.J."/>
            <person name="Gomes A.C."/>
            <person name="Makela M.R."/>
            <person name="Stajich J."/>
            <person name="Grigoriev I.V."/>
            <person name="Mortensen U.H."/>
            <person name="De Vries R.P."/>
            <person name="Baker S.E."/>
            <person name="Andersen M.R."/>
        </authorList>
    </citation>
    <scope>NUCLEOTIDE SEQUENCE [LARGE SCALE GENOMIC DNA]</scope>
    <source>
        <strain evidence="2 3">CBS 209.92</strain>
    </source>
</reference>
<protein>
    <submittedName>
        <fullName evidence="2">Uncharacterized protein</fullName>
    </submittedName>
</protein>
<organism evidence="2 3">
    <name type="scientific">Aspergillus keveii</name>
    <dbReference type="NCBI Taxonomy" id="714993"/>
    <lineage>
        <taxon>Eukaryota</taxon>
        <taxon>Fungi</taxon>
        <taxon>Dikarya</taxon>
        <taxon>Ascomycota</taxon>
        <taxon>Pezizomycotina</taxon>
        <taxon>Eurotiomycetes</taxon>
        <taxon>Eurotiomycetidae</taxon>
        <taxon>Eurotiales</taxon>
        <taxon>Aspergillaceae</taxon>
        <taxon>Aspergillus</taxon>
        <taxon>Aspergillus subgen. Nidulantes</taxon>
    </lineage>
</organism>
<proteinExistence type="predicted"/>
<feature type="region of interest" description="Disordered" evidence="1">
    <location>
        <begin position="242"/>
        <end position="336"/>
    </location>
</feature>
<name>A0ABR4G9I4_9EURO</name>
<feature type="compositionally biased region" description="Basic residues" evidence="1">
    <location>
        <begin position="284"/>
        <end position="295"/>
    </location>
</feature>
<keyword evidence="3" id="KW-1185">Reference proteome</keyword>
<feature type="compositionally biased region" description="Low complexity" evidence="1">
    <location>
        <begin position="242"/>
        <end position="268"/>
    </location>
</feature>
<comment type="caution">
    <text evidence="2">The sequence shown here is derived from an EMBL/GenBank/DDBJ whole genome shotgun (WGS) entry which is preliminary data.</text>
</comment>
<gene>
    <name evidence="2" type="ORF">BJX66DRAFT_336799</name>
</gene>
<sequence length="336" mass="39464">MSQAHEIPDLWIFWLNEKDHDLITFIPTAQYHGGRVLTTLLFIEDNSSSVRMQENSLIDISHWKRRLSLGVFRGGRGSVNEVHKILTDCVEEYDPADEQFWYQRFYEDLIGENWRYVHAHGGEKYVMDMKSLVAMMLLFRHTTLPEKYRNPKGLRQPRREEYPQASGYGCKCGCEYYGAYTAYTQYANYTQFEPQPQHSQQQRHYTYTYQPSQAPPEQPQQQYTYQQCQHLSCQAKAQAQAQGAAPQPQPQQQQYTYQYQQTSPQTQPQPRPEPKARAPEPEVRRKHSSSKHKSKIPCSQGPPPMTKEAERAFRKYYEQSSKKKKDKGLGWAFRFV</sequence>
<evidence type="ECO:0000313" key="3">
    <source>
        <dbReference type="Proteomes" id="UP001610563"/>
    </source>
</evidence>
<feature type="compositionally biased region" description="Basic and acidic residues" evidence="1">
    <location>
        <begin position="307"/>
        <end position="321"/>
    </location>
</feature>
<accession>A0ABR4G9I4</accession>
<dbReference type="Proteomes" id="UP001610563">
    <property type="component" value="Unassembled WGS sequence"/>
</dbReference>